<accession>A0ABQ9H940</accession>
<evidence type="ECO:0000313" key="2">
    <source>
        <dbReference type="Proteomes" id="UP001159363"/>
    </source>
</evidence>
<comment type="caution">
    <text evidence="1">The sequence shown here is derived from an EMBL/GenBank/DDBJ whole genome shotgun (WGS) entry which is preliminary data.</text>
</comment>
<sequence length="111" mass="12806">MQEHFLTEYHVTCSRVGGIERSKRASKNRTCSIRIDGSDLLTLEVEPPIGCRRNSMVYKYKRTTNQCDWSEETIKQAMEECESNTINSVATKYGILFVTLHQHCKSGSWKK</sequence>
<proteinExistence type="predicted"/>
<dbReference type="Proteomes" id="UP001159363">
    <property type="component" value="Chromosome 5"/>
</dbReference>
<keyword evidence="2" id="KW-1185">Reference proteome</keyword>
<name>A0ABQ9H940_9NEOP</name>
<evidence type="ECO:0000313" key="1">
    <source>
        <dbReference type="EMBL" id="KAJ8880790.1"/>
    </source>
</evidence>
<gene>
    <name evidence="1" type="ORF">PR048_017261</name>
</gene>
<organism evidence="1 2">
    <name type="scientific">Dryococelus australis</name>
    <dbReference type="NCBI Taxonomy" id="614101"/>
    <lineage>
        <taxon>Eukaryota</taxon>
        <taxon>Metazoa</taxon>
        <taxon>Ecdysozoa</taxon>
        <taxon>Arthropoda</taxon>
        <taxon>Hexapoda</taxon>
        <taxon>Insecta</taxon>
        <taxon>Pterygota</taxon>
        <taxon>Neoptera</taxon>
        <taxon>Polyneoptera</taxon>
        <taxon>Phasmatodea</taxon>
        <taxon>Verophasmatodea</taxon>
        <taxon>Anareolatae</taxon>
        <taxon>Phasmatidae</taxon>
        <taxon>Eurycanthinae</taxon>
        <taxon>Dryococelus</taxon>
    </lineage>
</organism>
<protein>
    <submittedName>
        <fullName evidence="1">Uncharacterized protein</fullName>
    </submittedName>
</protein>
<dbReference type="EMBL" id="JARBHB010000006">
    <property type="protein sequence ID" value="KAJ8880790.1"/>
    <property type="molecule type" value="Genomic_DNA"/>
</dbReference>
<reference evidence="1 2" key="1">
    <citation type="submission" date="2023-02" db="EMBL/GenBank/DDBJ databases">
        <title>LHISI_Scaffold_Assembly.</title>
        <authorList>
            <person name="Stuart O.P."/>
            <person name="Cleave R."/>
            <person name="Magrath M.J.L."/>
            <person name="Mikheyev A.S."/>
        </authorList>
    </citation>
    <scope>NUCLEOTIDE SEQUENCE [LARGE SCALE GENOMIC DNA]</scope>
    <source>
        <strain evidence="1">Daus_M_001</strain>
        <tissue evidence="1">Leg muscle</tissue>
    </source>
</reference>